<feature type="domain" description="SH3b" evidence="1">
    <location>
        <begin position="89"/>
        <end position="151"/>
    </location>
</feature>
<dbReference type="PANTHER" id="PTHR34408:SF1">
    <property type="entry name" value="GLYCOSYL HYDROLASE FAMILY 19 DOMAIN-CONTAINING PROTEIN HI_1415"/>
    <property type="match status" value="1"/>
</dbReference>
<dbReference type="KEGG" id="dak:DaAHT2_2324"/>
<evidence type="ECO:0000313" key="3">
    <source>
        <dbReference type="Proteomes" id="UP000001508"/>
    </source>
</evidence>
<name>D6Z702_DESAT</name>
<evidence type="ECO:0000313" key="2">
    <source>
        <dbReference type="EMBL" id="ADH86989.1"/>
    </source>
</evidence>
<dbReference type="HOGENOM" id="CLU_086360_3_1_7"/>
<evidence type="ECO:0000259" key="1">
    <source>
        <dbReference type="PROSITE" id="PS51781"/>
    </source>
</evidence>
<dbReference type="InterPro" id="IPR010466">
    <property type="entry name" value="DUF1058"/>
</dbReference>
<dbReference type="InterPro" id="IPR052354">
    <property type="entry name" value="Cell_Wall_Dynamics_Protein"/>
</dbReference>
<dbReference type="OrthoDB" id="5297720at2"/>
<accession>D6Z702</accession>
<sequence>MIGKRTALSLFFAVLFLLGLVTAAQAIEMVSVDRPKINMRSGPGTNHSILWELGKGYPLMVIGRQGNWMKVRDFEGDEGWVYQPLVGRTPHLVVKVPVANIRSGPGTRYRLVGQARYGVVLQTMERGSGWVKVRHENGLTGWMSRDLLWGW</sequence>
<dbReference type="AlphaFoldDB" id="D6Z702"/>
<dbReference type="eggNOG" id="COG3807">
    <property type="taxonomic scope" value="Bacteria"/>
</dbReference>
<dbReference type="PROSITE" id="PS51781">
    <property type="entry name" value="SH3B"/>
    <property type="match status" value="1"/>
</dbReference>
<dbReference type="STRING" id="589865.DaAHT2_2324"/>
<dbReference type="EMBL" id="CP001940">
    <property type="protein sequence ID" value="ADH86989.1"/>
    <property type="molecule type" value="Genomic_DNA"/>
</dbReference>
<dbReference type="Proteomes" id="UP000001508">
    <property type="component" value="Chromosome"/>
</dbReference>
<dbReference type="PANTHER" id="PTHR34408">
    <property type="entry name" value="FAMILY PROTEIN, PUTATIVE-RELATED"/>
    <property type="match status" value="1"/>
</dbReference>
<proteinExistence type="predicted"/>
<dbReference type="Pfam" id="PF06347">
    <property type="entry name" value="SH3_4"/>
    <property type="match status" value="1"/>
</dbReference>
<dbReference type="Pfam" id="PF08239">
    <property type="entry name" value="SH3_3"/>
    <property type="match status" value="1"/>
</dbReference>
<gene>
    <name evidence="2" type="ordered locus">DaAHT2_2324</name>
</gene>
<protein>
    <recommendedName>
        <fullName evidence="1">SH3b domain-containing protein</fullName>
    </recommendedName>
</protein>
<reference evidence="3" key="1">
    <citation type="submission" date="2010-02" db="EMBL/GenBank/DDBJ databases">
        <title>Complete sequence of Desulfurivibrio alkaliphilus AHT2.</title>
        <authorList>
            <consortium name="US DOE Joint Genome Institute"/>
            <person name="Pitluck S."/>
            <person name="Chertkov O."/>
            <person name="Detter J.C."/>
            <person name="Han C."/>
            <person name="Tapia R."/>
            <person name="Larimer F."/>
            <person name="Land M."/>
            <person name="Hauser L."/>
            <person name="Kyrpides N."/>
            <person name="Mikhailova N."/>
            <person name="Sorokin D.Y."/>
            <person name="Muyzer G."/>
            <person name="Woyke T."/>
        </authorList>
    </citation>
    <scope>NUCLEOTIDE SEQUENCE [LARGE SCALE GENOMIC DNA]</scope>
    <source>
        <strain evidence="3">DSM 19089 / UNIQEM U267 / AHT2</strain>
    </source>
</reference>
<keyword evidence="3" id="KW-1185">Reference proteome</keyword>
<dbReference type="RefSeq" id="WP_013164503.1">
    <property type="nucleotide sequence ID" value="NC_014216.1"/>
</dbReference>
<dbReference type="InParanoid" id="D6Z702"/>
<organism evidence="2 3">
    <name type="scientific">Desulfurivibrio alkaliphilus (strain DSM 19089 / UNIQEM U267 / AHT2)</name>
    <dbReference type="NCBI Taxonomy" id="589865"/>
    <lineage>
        <taxon>Bacteria</taxon>
        <taxon>Pseudomonadati</taxon>
        <taxon>Thermodesulfobacteriota</taxon>
        <taxon>Desulfobulbia</taxon>
        <taxon>Desulfobulbales</taxon>
        <taxon>Desulfobulbaceae</taxon>
        <taxon>Desulfurivibrio</taxon>
    </lineage>
</organism>
<dbReference type="SMART" id="SM00287">
    <property type="entry name" value="SH3b"/>
    <property type="match status" value="2"/>
</dbReference>
<dbReference type="InterPro" id="IPR003646">
    <property type="entry name" value="SH3-like_bac-type"/>
</dbReference>
<dbReference type="Gene3D" id="2.30.30.40">
    <property type="entry name" value="SH3 Domains"/>
    <property type="match status" value="2"/>
</dbReference>